<comment type="caution">
    <text evidence="7">The sequence shown here is derived from an EMBL/GenBank/DDBJ whole genome shotgun (WGS) entry which is preliminary data.</text>
</comment>
<proteinExistence type="predicted"/>
<dbReference type="CDD" id="cd07989">
    <property type="entry name" value="LPLAT_AGPAT-like"/>
    <property type="match status" value="1"/>
</dbReference>
<dbReference type="AlphaFoldDB" id="M7NQ61"/>
<reference evidence="7 8" key="1">
    <citation type="journal article" date="2013" name="Genome Announc.">
        <title>Draft Genome Sequence of Cesiribacter andamanensis Strain AMV16T, Isolated from a Soil Sample from a Mud Volcano in the Andaman Islands, India.</title>
        <authorList>
            <person name="Shivaji S."/>
            <person name="Ara S."/>
            <person name="Begum Z."/>
            <person name="Srinivas T.N."/>
            <person name="Singh A."/>
            <person name="Kumar Pinnaka A."/>
        </authorList>
    </citation>
    <scope>NUCLEOTIDE SEQUENCE [LARGE SCALE GENOMIC DNA]</scope>
    <source>
        <strain evidence="7 8">AMV16</strain>
    </source>
</reference>
<dbReference type="GO" id="GO:0006654">
    <property type="term" value="P:phosphatidic acid biosynthetic process"/>
    <property type="evidence" value="ECO:0007669"/>
    <property type="project" value="TreeGrafter"/>
</dbReference>
<evidence type="ECO:0000256" key="1">
    <source>
        <dbReference type="ARBA" id="ARBA00005189"/>
    </source>
</evidence>
<evidence type="ECO:0000256" key="5">
    <source>
        <dbReference type="SAM" id="Phobius"/>
    </source>
</evidence>
<name>M7NQ61_9BACT</name>
<dbReference type="OrthoDB" id="9803035at2"/>
<gene>
    <name evidence="7" type="ORF">ADICEAN_04216</name>
</gene>
<evidence type="ECO:0000256" key="3">
    <source>
        <dbReference type="ARBA" id="ARBA00023315"/>
    </source>
</evidence>
<dbReference type="SMART" id="SM00563">
    <property type="entry name" value="PlsC"/>
    <property type="match status" value="1"/>
</dbReference>
<dbReference type="PANTHER" id="PTHR10434">
    <property type="entry name" value="1-ACYL-SN-GLYCEROL-3-PHOSPHATE ACYLTRANSFERASE"/>
    <property type="match status" value="1"/>
</dbReference>
<evidence type="ECO:0000259" key="6">
    <source>
        <dbReference type="SMART" id="SM00563"/>
    </source>
</evidence>
<keyword evidence="2 7" id="KW-0808">Transferase</keyword>
<evidence type="ECO:0000313" key="7">
    <source>
        <dbReference type="EMBL" id="EMR00664.1"/>
    </source>
</evidence>
<evidence type="ECO:0000313" key="8">
    <source>
        <dbReference type="Proteomes" id="UP000011910"/>
    </source>
</evidence>
<organism evidence="7 8">
    <name type="scientific">Cesiribacter andamanensis AMV16</name>
    <dbReference type="NCBI Taxonomy" id="1279009"/>
    <lineage>
        <taxon>Bacteria</taxon>
        <taxon>Pseudomonadati</taxon>
        <taxon>Bacteroidota</taxon>
        <taxon>Cytophagia</taxon>
        <taxon>Cytophagales</taxon>
        <taxon>Cesiribacteraceae</taxon>
        <taxon>Cesiribacter</taxon>
    </lineage>
</organism>
<dbReference type="InterPro" id="IPR002123">
    <property type="entry name" value="Plipid/glycerol_acylTrfase"/>
</dbReference>
<dbReference type="PANTHER" id="PTHR10434:SF66">
    <property type="entry name" value="PHOSPHOLIPID_GLYCEROL ACYLTRANSFERASE DOMAIN-CONTAINING PROTEIN"/>
    <property type="match status" value="1"/>
</dbReference>
<dbReference type="EMBL" id="AODQ01000214">
    <property type="protein sequence ID" value="EMR00664.1"/>
    <property type="molecule type" value="Genomic_DNA"/>
</dbReference>
<feature type="transmembrane region" description="Helical" evidence="5">
    <location>
        <begin position="12"/>
        <end position="35"/>
    </location>
</feature>
<keyword evidence="8" id="KW-1185">Reference proteome</keyword>
<dbReference type="eggNOG" id="COG0204">
    <property type="taxonomic scope" value="Bacteria"/>
</dbReference>
<accession>M7NQ61</accession>
<keyword evidence="5" id="KW-0812">Transmembrane</keyword>
<feature type="domain" description="Phospholipid/glycerol acyltransferase" evidence="6">
    <location>
        <begin position="75"/>
        <end position="189"/>
    </location>
</feature>
<evidence type="ECO:0000256" key="2">
    <source>
        <dbReference type="ARBA" id="ARBA00022679"/>
    </source>
</evidence>
<keyword evidence="3 7" id="KW-0012">Acyltransferase</keyword>
<dbReference type="Proteomes" id="UP000011910">
    <property type="component" value="Unassembled WGS sequence"/>
</dbReference>
<dbReference type="GO" id="GO:0003841">
    <property type="term" value="F:1-acylglycerol-3-phosphate O-acyltransferase activity"/>
    <property type="evidence" value="ECO:0007669"/>
    <property type="project" value="TreeGrafter"/>
</dbReference>
<protein>
    <submittedName>
        <fullName evidence="7">2-acyl-glycerophospho-ethanolamine acyltransferase</fullName>
    </submittedName>
</protein>
<sequence>MIRRVLHRIYSTYSLFMFGLGFLLLFPFFLLLIFVRPLRPFLHWLHWLWAAFFLGFSGVPWRIRYLYRPRRGQQYVICANHFSILDIVSMGLLPLHFMFVGKESLSKIPLFGYMFRKLHITVNRNSLKDRYKALKKSMQAIDEGNSLVMFPEGGVLTDSPPQMARFKEGPFRVAIEKQIPILPVTIPHNWIILPDDGRYLLYPRRCSMVVHPPIQTRGLTLDDIPRLQQELYALIDAELKKWNSHDDRRPQPAEAHTPGPAGA</sequence>
<keyword evidence="5" id="KW-1133">Transmembrane helix</keyword>
<dbReference type="RefSeq" id="WP_009197591.1">
    <property type="nucleotide sequence ID" value="NZ_AODQ01000214.1"/>
</dbReference>
<evidence type="ECO:0000256" key="4">
    <source>
        <dbReference type="SAM" id="MobiDB-lite"/>
    </source>
</evidence>
<keyword evidence="5" id="KW-0472">Membrane</keyword>
<feature type="transmembrane region" description="Helical" evidence="5">
    <location>
        <begin position="41"/>
        <end position="63"/>
    </location>
</feature>
<feature type="region of interest" description="Disordered" evidence="4">
    <location>
        <begin position="243"/>
        <end position="263"/>
    </location>
</feature>
<feature type="transmembrane region" description="Helical" evidence="5">
    <location>
        <begin position="75"/>
        <end position="99"/>
    </location>
</feature>
<dbReference type="SUPFAM" id="SSF69593">
    <property type="entry name" value="Glycerol-3-phosphate (1)-acyltransferase"/>
    <property type="match status" value="1"/>
</dbReference>
<comment type="pathway">
    <text evidence="1">Lipid metabolism.</text>
</comment>
<dbReference type="STRING" id="1279009.ADICEAN_04216"/>
<dbReference type="Pfam" id="PF01553">
    <property type="entry name" value="Acyltransferase"/>
    <property type="match status" value="1"/>
</dbReference>